<proteinExistence type="predicted"/>
<dbReference type="AlphaFoldDB" id="A0A0F8Z5N0"/>
<evidence type="ECO:0000313" key="1">
    <source>
        <dbReference type="EMBL" id="KKK89087.1"/>
    </source>
</evidence>
<reference evidence="1" key="1">
    <citation type="journal article" date="2015" name="Nature">
        <title>Complex archaea that bridge the gap between prokaryotes and eukaryotes.</title>
        <authorList>
            <person name="Spang A."/>
            <person name="Saw J.H."/>
            <person name="Jorgensen S.L."/>
            <person name="Zaremba-Niedzwiedzka K."/>
            <person name="Martijn J."/>
            <person name="Lind A.E."/>
            <person name="van Eijk R."/>
            <person name="Schleper C."/>
            <person name="Guy L."/>
            <person name="Ettema T.J."/>
        </authorList>
    </citation>
    <scope>NUCLEOTIDE SEQUENCE</scope>
</reference>
<protein>
    <submittedName>
        <fullName evidence="1">Uncharacterized protein</fullName>
    </submittedName>
</protein>
<accession>A0A0F8Z5N0</accession>
<comment type="caution">
    <text evidence="1">The sequence shown here is derived from an EMBL/GenBank/DDBJ whole genome shotgun (WGS) entry which is preliminary data.</text>
</comment>
<gene>
    <name evidence="1" type="ORF">LCGC14_2736650</name>
</gene>
<sequence>MPILISLKTGEEVIVSTDRLDSALSTGLFKVAPDQDIAVVDDFGNIKDVKG</sequence>
<organism evidence="1">
    <name type="scientific">marine sediment metagenome</name>
    <dbReference type="NCBI Taxonomy" id="412755"/>
    <lineage>
        <taxon>unclassified sequences</taxon>
        <taxon>metagenomes</taxon>
        <taxon>ecological metagenomes</taxon>
    </lineage>
</organism>
<dbReference type="EMBL" id="LAZR01049675">
    <property type="protein sequence ID" value="KKK89087.1"/>
    <property type="molecule type" value="Genomic_DNA"/>
</dbReference>
<name>A0A0F8Z5N0_9ZZZZ</name>
<feature type="non-terminal residue" evidence="1">
    <location>
        <position position="51"/>
    </location>
</feature>